<gene>
    <name evidence="1" type="ORF">DKK76_07095</name>
</gene>
<reference evidence="1 2" key="1">
    <citation type="submission" date="2018-05" db="EMBL/GenBank/DDBJ databases">
        <title>Reference genomes for bee gut microbiota database.</title>
        <authorList>
            <person name="Ellegaard K.M."/>
        </authorList>
    </citation>
    <scope>NUCLEOTIDE SEQUENCE [LARGE SCALE GENOMIC DNA]</scope>
    <source>
        <strain evidence="1 2">ESL0167</strain>
    </source>
</reference>
<accession>A0A318MW54</accession>
<organism evidence="1 2">
    <name type="scientific">Frischella perrara</name>
    <dbReference type="NCBI Taxonomy" id="1267021"/>
    <lineage>
        <taxon>Bacteria</taxon>
        <taxon>Pseudomonadati</taxon>
        <taxon>Pseudomonadota</taxon>
        <taxon>Gammaproteobacteria</taxon>
        <taxon>Orbales</taxon>
        <taxon>Orbaceae</taxon>
        <taxon>Frischella</taxon>
    </lineage>
</organism>
<name>A0A318MW54_FRIPE</name>
<proteinExistence type="predicted"/>
<sequence length="328" mass="39423">MNNKYLAKNDFFIAYAINLYENLDVYENRTNFVVRVYRRDTHETYGSFSLHDLNRKLWSSTANDIIKKLNKPEDWKRPHRYCLARYAKQVLKYDNFSHSLHTGVLNLQKSYHSIILSLLKEGKIIKKNQSYENKSLILTNESSALTDTLTEFSKSYYSPAMESLRESELIIKYSSNENDILTNQPTIQTTTSEELQKPYDSTSIETDQQEIEKDVYEEEQITLHETCLFFQKVHQYIATLRLTEAAVIKKLNQLSFDEKCQLFILKDWEWEARAFEDVHYAIFGRDYVYKRLYDKRKFTTHFKEFRERLNYLKPNCWPDKWEDEWEDE</sequence>
<dbReference type="AlphaFoldDB" id="A0A318MW54"/>
<dbReference type="Proteomes" id="UP000247838">
    <property type="component" value="Unassembled WGS sequence"/>
</dbReference>
<dbReference type="EMBL" id="QGLM01000017">
    <property type="protein sequence ID" value="PXY94757.1"/>
    <property type="molecule type" value="Genomic_DNA"/>
</dbReference>
<evidence type="ECO:0000313" key="1">
    <source>
        <dbReference type="EMBL" id="PXY94757.1"/>
    </source>
</evidence>
<evidence type="ECO:0000313" key="2">
    <source>
        <dbReference type="Proteomes" id="UP000247838"/>
    </source>
</evidence>
<protein>
    <submittedName>
        <fullName evidence="1">Uncharacterized protein</fullName>
    </submittedName>
</protein>
<comment type="caution">
    <text evidence="1">The sequence shown here is derived from an EMBL/GenBank/DDBJ whole genome shotgun (WGS) entry which is preliminary data.</text>
</comment>